<evidence type="ECO:0000256" key="7">
    <source>
        <dbReference type="ARBA" id="ARBA00022968"/>
    </source>
</evidence>
<comment type="pathway">
    <text evidence="2">Protein modification; protein glycosylation.</text>
</comment>
<evidence type="ECO:0000313" key="18">
    <source>
        <dbReference type="EMBL" id="NWI08358.1"/>
    </source>
</evidence>
<dbReference type="PANTHER" id="PTHR45941:SF1">
    <property type="entry name" value="ALPHA-N-ACETYLGALACTOSAMINIDE ALPHA-2,6-SIALYLTRANSFERASE 1"/>
    <property type="match status" value="1"/>
</dbReference>
<feature type="compositionally biased region" description="Basic and acidic residues" evidence="17">
    <location>
        <begin position="201"/>
        <end position="211"/>
    </location>
</feature>
<evidence type="ECO:0000256" key="1">
    <source>
        <dbReference type="ARBA" id="ARBA00004323"/>
    </source>
</evidence>
<keyword evidence="4 18" id="KW-0328">Glycosyltransferase</keyword>
<reference evidence="18 19" key="1">
    <citation type="submission" date="2019-09" db="EMBL/GenBank/DDBJ databases">
        <title>Bird 10,000 Genomes (B10K) Project - Family phase.</title>
        <authorList>
            <person name="Zhang G."/>
        </authorList>
    </citation>
    <scope>NUCLEOTIDE SEQUENCE [LARGE SCALE GENOMIC DNA]</scope>
    <source>
        <strain evidence="18">B10K-MSB-42743</strain>
        <tissue evidence="18">Heart</tissue>
    </source>
</reference>
<comment type="similarity">
    <text evidence="3">Belongs to the glycosyltransferase 29 family.</text>
</comment>
<dbReference type="GO" id="GO:0001665">
    <property type="term" value="F:alpha-N-acetylgalactosaminide alpha-2,6-sialyltransferase activity"/>
    <property type="evidence" value="ECO:0007669"/>
    <property type="project" value="UniProtKB-EC"/>
</dbReference>
<dbReference type="InterPro" id="IPR001675">
    <property type="entry name" value="Glyco_trans_29"/>
</dbReference>
<keyword evidence="7" id="KW-0735">Signal-anchor</keyword>
<organism evidence="18 19">
    <name type="scientific">Crypturellus soui</name>
    <dbReference type="NCBI Taxonomy" id="458187"/>
    <lineage>
        <taxon>Eukaryota</taxon>
        <taxon>Metazoa</taxon>
        <taxon>Chordata</taxon>
        <taxon>Craniata</taxon>
        <taxon>Vertebrata</taxon>
        <taxon>Euteleostomi</taxon>
        <taxon>Archelosauria</taxon>
        <taxon>Archosauria</taxon>
        <taxon>Dinosauria</taxon>
        <taxon>Saurischia</taxon>
        <taxon>Theropoda</taxon>
        <taxon>Coelurosauria</taxon>
        <taxon>Aves</taxon>
        <taxon>Palaeognathae</taxon>
        <taxon>Tinamiformes</taxon>
        <taxon>Tinamidae</taxon>
        <taxon>Crypturellus</taxon>
    </lineage>
</organism>
<dbReference type="GO" id="GO:1901137">
    <property type="term" value="P:carbohydrate derivative biosynthetic process"/>
    <property type="evidence" value="ECO:0007669"/>
    <property type="project" value="UniProtKB-ARBA"/>
</dbReference>
<evidence type="ECO:0000256" key="6">
    <source>
        <dbReference type="ARBA" id="ARBA00022692"/>
    </source>
</evidence>
<evidence type="ECO:0000256" key="3">
    <source>
        <dbReference type="ARBA" id="ARBA00006003"/>
    </source>
</evidence>
<dbReference type="Proteomes" id="UP000545332">
    <property type="component" value="Unassembled WGS sequence"/>
</dbReference>
<proteinExistence type="inferred from homology"/>
<accession>A0A7K4JYE7</accession>
<dbReference type="InterPro" id="IPR038578">
    <property type="entry name" value="GT29-like_sf"/>
</dbReference>
<dbReference type="AlphaFoldDB" id="A0A7K4JYE7"/>
<dbReference type="FunFam" id="3.90.1480.20:FF:000013">
    <property type="entry name" value="ST6 N-acetylgalactosaminide alpha-2,6-sialyltransferase 1"/>
    <property type="match status" value="1"/>
</dbReference>
<evidence type="ECO:0000256" key="17">
    <source>
        <dbReference type="SAM" id="MobiDB-lite"/>
    </source>
</evidence>
<dbReference type="OrthoDB" id="10264956at2759"/>
<feature type="non-terminal residue" evidence="18">
    <location>
        <position position="576"/>
    </location>
</feature>
<dbReference type="PANTHER" id="PTHR45941">
    <property type="entry name" value="ALPHA-N-ACETYLGALACTOSAMINIDE ALPHA-2,6-SIALYLTRANSFERASE 2-LIKE-RELATED"/>
    <property type="match status" value="1"/>
</dbReference>
<dbReference type="GO" id="GO:0000139">
    <property type="term" value="C:Golgi membrane"/>
    <property type="evidence" value="ECO:0007669"/>
    <property type="project" value="UniProtKB-SubCell"/>
</dbReference>
<comment type="catalytic activity">
    <reaction evidence="16">
        <text>a 3-O-[N-acetyl-alpha-D-galactosaminyl]-L-threonyl-[protein] + CMP-N-acetyl-beta-neuraminate = a 3-O-[N-acetyl-alpha-neuraminosyl-(2-&gt;6)-N-acetyl-alpha-D-galactosaminyl]-L-threonyl-[protein] + CMP + H(+)</text>
        <dbReference type="Rhea" id="RHEA:81643"/>
        <dbReference type="Rhea" id="RHEA-COMP:11689"/>
        <dbReference type="Rhea" id="RHEA-COMP:19720"/>
        <dbReference type="ChEBI" id="CHEBI:15378"/>
        <dbReference type="ChEBI" id="CHEBI:57812"/>
        <dbReference type="ChEBI" id="CHEBI:60377"/>
        <dbReference type="ChEBI" id="CHEBI:87075"/>
        <dbReference type="ChEBI" id="CHEBI:231970"/>
    </reaction>
    <physiologicalReaction direction="left-to-right" evidence="16">
        <dbReference type="Rhea" id="RHEA:81644"/>
    </physiologicalReaction>
</comment>
<sequence length="576" mass="64597">FRQFNFYQPVPDVVQVDAPKEEVLGSSAAGNSMFLKVALGKDGTRLGQDMAKGTPSWEAGEEQKKPVKLVPGGIEEAKKEMMAKPAPPVEEAKEKTTARPTSGVEAGKEQKMVRPTPEGEAGTNKSMARPGSGVEEAKKMMSVRPASEAEGSKEKSLPRAASGVEEAEKNTTLRAASSVEEAKKNTALRAASGVGGAHENSTSRDKAKPKEPLASTESSSLTSVTWAAAVTEKKRLKAADFKSEPQWDFEDQYVLDSSSPPSTCPDSVRAKAAKSTWLGHLFLPNITIFTDRRYFNDSEWNRLEHFAPPYGFMELNYSLVKEVMSLLPPNPHQQLLLANSSSNLPRCISCAVVGNGGILNNSGMGQEIDSHDYVFRVSGAIIKGYEKDVGTKTSFYGFTAFSLVSSLLVLNHRGFKKIPRGKDIRYIHFLEGARDYEWLKALLLNGETKKGVLNHYGQRPRERFDEDFTLDKYLVIHPDFLRYMKNRFLKSQTLKKSYWRLYRPTTGAFLLLTALHLCDKVSAYGYITEGHEKYSDHYYDKSWKRLVFYTNHDFKLEKEVWKKLHDENIMKLYQRS</sequence>
<evidence type="ECO:0000256" key="16">
    <source>
        <dbReference type="ARBA" id="ARBA00052285"/>
    </source>
</evidence>
<keyword evidence="5 18" id="KW-0808">Transferase</keyword>
<dbReference type="GO" id="GO:0009312">
    <property type="term" value="P:oligosaccharide biosynthetic process"/>
    <property type="evidence" value="ECO:0007669"/>
    <property type="project" value="TreeGrafter"/>
</dbReference>
<keyword evidence="8" id="KW-1133">Transmembrane helix</keyword>
<evidence type="ECO:0000256" key="15">
    <source>
        <dbReference type="ARBA" id="ARBA00050664"/>
    </source>
</evidence>
<keyword evidence="9" id="KW-0333">Golgi apparatus</keyword>
<evidence type="ECO:0000256" key="14">
    <source>
        <dbReference type="ARBA" id="ARBA00039109"/>
    </source>
</evidence>
<evidence type="ECO:0000256" key="11">
    <source>
        <dbReference type="ARBA" id="ARBA00023157"/>
    </source>
</evidence>
<feature type="non-terminal residue" evidence="18">
    <location>
        <position position="1"/>
    </location>
</feature>
<gene>
    <name evidence="18" type="primary">St6galnac1</name>
    <name evidence="18" type="ORF">CRYSOU_R08275</name>
</gene>
<evidence type="ECO:0000256" key="10">
    <source>
        <dbReference type="ARBA" id="ARBA00023136"/>
    </source>
</evidence>
<evidence type="ECO:0000256" key="12">
    <source>
        <dbReference type="ARBA" id="ARBA00023180"/>
    </source>
</evidence>
<protein>
    <recommendedName>
        <fullName evidence="14">alpha-N-acetylgalactosaminide alpha-2,6-sialyltransferase</fullName>
        <ecNumber evidence="14">2.4.3.3</ecNumber>
    </recommendedName>
</protein>
<feature type="region of interest" description="Disordered" evidence="17">
    <location>
        <begin position="79"/>
        <end position="219"/>
    </location>
</feature>
<comment type="subcellular location">
    <subcellularLocation>
        <location evidence="1">Golgi apparatus membrane</location>
        <topology evidence="1">Single-pass type II membrane protein</topology>
    </subcellularLocation>
</comment>
<comment type="catalytic activity">
    <reaction evidence="15">
        <text>a 3-O-[N-acetyl-alpha-neuraminyl-(2-&gt;3)-beta-D-galactosyl-(1-&gt;3)-N-acetyl-alpha-D-galactosaminyl]-L-threonyl-[protein] + CMP-N-acetyl-beta-neuraminate = a 3-O-{alpha-Neu5Ac-(2-&gt;3)-beta-D-Gal-(1-&gt;3)-[alpha-Neu5Ac-(2-&gt;6)]-alpha-D-GalNAc}-L-threonyl-[protein] + CMP + H(+)</text>
        <dbReference type="Rhea" id="RHEA:81659"/>
        <dbReference type="Rhea" id="RHEA-COMP:14417"/>
        <dbReference type="Rhea" id="RHEA-COMP:16763"/>
        <dbReference type="ChEBI" id="CHEBI:15378"/>
        <dbReference type="ChEBI" id="CHEBI:57812"/>
        <dbReference type="ChEBI" id="CHEBI:60377"/>
        <dbReference type="ChEBI" id="CHEBI:139598"/>
        <dbReference type="ChEBI" id="CHEBI:156398"/>
    </reaction>
    <physiologicalReaction direction="left-to-right" evidence="15">
        <dbReference type="Rhea" id="RHEA:81660"/>
    </physiologicalReaction>
</comment>
<evidence type="ECO:0000256" key="9">
    <source>
        <dbReference type="ARBA" id="ARBA00023034"/>
    </source>
</evidence>
<comment type="catalytic activity">
    <reaction evidence="13">
        <text>a beta-D-galactosyl-(1-&gt;3)-N-acetyl-alpha-D-galactosaminyl derivative + CMP-N-acetyl-beta-neuraminate = a beta-D-galactosyl-(1-&gt;3)-[N-acetyl-alpha-neuraminyl-(2-&gt;6)]-N-acetyl-alpha-D-galactosaminyl derivative + CMP + H(+)</text>
        <dbReference type="Rhea" id="RHEA:11136"/>
        <dbReference type="ChEBI" id="CHEBI:15378"/>
        <dbReference type="ChEBI" id="CHEBI:57812"/>
        <dbReference type="ChEBI" id="CHEBI:60377"/>
        <dbReference type="ChEBI" id="CHEBI:133470"/>
        <dbReference type="ChEBI" id="CHEBI:140764"/>
        <dbReference type="EC" id="2.4.3.3"/>
    </reaction>
    <physiologicalReaction direction="left-to-right" evidence="13">
        <dbReference type="Rhea" id="RHEA:11137"/>
    </physiologicalReaction>
</comment>
<name>A0A7K4JYE7_9AVES</name>
<dbReference type="Gene3D" id="3.90.1480.20">
    <property type="entry name" value="Glycosyl transferase family 29"/>
    <property type="match status" value="1"/>
</dbReference>
<evidence type="ECO:0000256" key="8">
    <source>
        <dbReference type="ARBA" id="ARBA00022989"/>
    </source>
</evidence>
<keyword evidence="19" id="KW-1185">Reference proteome</keyword>
<keyword evidence="12" id="KW-0325">Glycoprotein</keyword>
<dbReference type="Pfam" id="PF00777">
    <property type="entry name" value="Glyco_transf_29"/>
    <property type="match status" value="1"/>
</dbReference>
<dbReference type="EC" id="2.4.3.3" evidence="14"/>
<evidence type="ECO:0000313" key="19">
    <source>
        <dbReference type="Proteomes" id="UP000545332"/>
    </source>
</evidence>
<dbReference type="EMBL" id="VWPX01000534">
    <property type="protein sequence ID" value="NWI08358.1"/>
    <property type="molecule type" value="Genomic_DNA"/>
</dbReference>
<evidence type="ECO:0000256" key="5">
    <source>
        <dbReference type="ARBA" id="ARBA00022679"/>
    </source>
</evidence>
<keyword evidence="11" id="KW-1015">Disulfide bond</keyword>
<evidence type="ECO:0000256" key="2">
    <source>
        <dbReference type="ARBA" id="ARBA00004922"/>
    </source>
</evidence>
<keyword evidence="10" id="KW-0472">Membrane</keyword>
<dbReference type="CDD" id="cd23973">
    <property type="entry name" value="GT29_ST6GALNAC1"/>
    <property type="match status" value="1"/>
</dbReference>
<comment type="caution">
    <text evidence="18">The sequence shown here is derived from an EMBL/GenBank/DDBJ whole genome shotgun (WGS) entry which is preliminary data.</text>
</comment>
<evidence type="ECO:0000256" key="4">
    <source>
        <dbReference type="ARBA" id="ARBA00022676"/>
    </source>
</evidence>
<evidence type="ECO:0000256" key="13">
    <source>
        <dbReference type="ARBA" id="ARBA00036348"/>
    </source>
</evidence>
<keyword evidence="6" id="KW-0812">Transmembrane</keyword>